<name>A0A9D4K255_DREPO</name>
<reference evidence="1" key="1">
    <citation type="journal article" date="2019" name="bioRxiv">
        <title>The Genome of the Zebra Mussel, Dreissena polymorpha: A Resource for Invasive Species Research.</title>
        <authorList>
            <person name="McCartney M.A."/>
            <person name="Auch B."/>
            <person name="Kono T."/>
            <person name="Mallez S."/>
            <person name="Zhang Y."/>
            <person name="Obille A."/>
            <person name="Becker A."/>
            <person name="Abrahante J.E."/>
            <person name="Garbe J."/>
            <person name="Badalamenti J.P."/>
            <person name="Herman A."/>
            <person name="Mangelson H."/>
            <person name="Liachko I."/>
            <person name="Sullivan S."/>
            <person name="Sone E.D."/>
            <person name="Koren S."/>
            <person name="Silverstein K.A.T."/>
            <person name="Beckman K.B."/>
            <person name="Gohl D.M."/>
        </authorList>
    </citation>
    <scope>NUCLEOTIDE SEQUENCE</scope>
    <source>
        <strain evidence="1">Duluth1</strain>
        <tissue evidence="1">Whole animal</tissue>
    </source>
</reference>
<protein>
    <submittedName>
        <fullName evidence="1">Uncharacterized protein</fullName>
    </submittedName>
</protein>
<keyword evidence="2" id="KW-1185">Reference proteome</keyword>
<dbReference type="AlphaFoldDB" id="A0A9D4K255"/>
<gene>
    <name evidence="1" type="ORF">DPMN_105191</name>
</gene>
<reference evidence="1" key="2">
    <citation type="submission" date="2020-11" db="EMBL/GenBank/DDBJ databases">
        <authorList>
            <person name="McCartney M.A."/>
            <person name="Auch B."/>
            <person name="Kono T."/>
            <person name="Mallez S."/>
            <person name="Becker A."/>
            <person name="Gohl D.M."/>
            <person name="Silverstein K.A.T."/>
            <person name="Koren S."/>
            <person name="Bechman K.B."/>
            <person name="Herman A."/>
            <person name="Abrahante J.E."/>
            <person name="Garbe J."/>
        </authorList>
    </citation>
    <scope>NUCLEOTIDE SEQUENCE</scope>
    <source>
        <strain evidence="1">Duluth1</strain>
        <tissue evidence="1">Whole animal</tissue>
    </source>
</reference>
<dbReference type="EMBL" id="JAIWYP010000004">
    <property type="protein sequence ID" value="KAH3831919.1"/>
    <property type="molecule type" value="Genomic_DNA"/>
</dbReference>
<evidence type="ECO:0000313" key="2">
    <source>
        <dbReference type="Proteomes" id="UP000828390"/>
    </source>
</evidence>
<organism evidence="1 2">
    <name type="scientific">Dreissena polymorpha</name>
    <name type="common">Zebra mussel</name>
    <name type="synonym">Mytilus polymorpha</name>
    <dbReference type="NCBI Taxonomy" id="45954"/>
    <lineage>
        <taxon>Eukaryota</taxon>
        <taxon>Metazoa</taxon>
        <taxon>Spiralia</taxon>
        <taxon>Lophotrochozoa</taxon>
        <taxon>Mollusca</taxon>
        <taxon>Bivalvia</taxon>
        <taxon>Autobranchia</taxon>
        <taxon>Heteroconchia</taxon>
        <taxon>Euheterodonta</taxon>
        <taxon>Imparidentia</taxon>
        <taxon>Neoheterodontei</taxon>
        <taxon>Myida</taxon>
        <taxon>Dreissenoidea</taxon>
        <taxon>Dreissenidae</taxon>
        <taxon>Dreissena</taxon>
    </lineage>
</organism>
<evidence type="ECO:0000313" key="1">
    <source>
        <dbReference type="EMBL" id="KAH3831919.1"/>
    </source>
</evidence>
<comment type="caution">
    <text evidence="1">The sequence shown here is derived from an EMBL/GenBank/DDBJ whole genome shotgun (WGS) entry which is preliminary data.</text>
</comment>
<sequence>MSPFSIRDYGRSTTLRFDILENAASNKPRFAFRNGVHLNQSGMTKLFHNIRGAVIHVPSAN</sequence>
<proteinExistence type="predicted"/>
<dbReference type="Proteomes" id="UP000828390">
    <property type="component" value="Unassembled WGS sequence"/>
</dbReference>
<accession>A0A9D4K255</accession>